<dbReference type="AlphaFoldDB" id="A0AAW2YTV6"/>
<protein>
    <recommendedName>
        <fullName evidence="5">Potassium channel tetramerisation-type BTB domain-containing protein</fullName>
    </recommendedName>
</protein>
<dbReference type="Pfam" id="PF02214">
    <property type="entry name" value="BTB_2"/>
    <property type="match status" value="1"/>
</dbReference>
<evidence type="ECO:0000313" key="6">
    <source>
        <dbReference type="EMBL" id="KAL0480565.1"/>
    </source>
</evidence>
<dbReference type="Gene3D" id="3.30.710.10">
    <property type="entry name" value="Potassium Channel Kv1.1, Chain A"/>
    <property type="match status" value="1"/>
</dbReference>
<dbReference type="SUPFAM" id="SSF50978">
    <property type="entry name" value="WD40 repeat-like"/>
    <property type="match status" value="1"/>
</dbReference>
<dbReference type="InterPro" id="IPR001680">
    <property type="entry name" value="WD40_rpt"/>
</dbReference>
<evidence type="ECO:0000256" key="2">
    <source>
        <dbReference type="ARBA" id="ARBA00022737"/>
    </source>
</evidence>
<dbReference type="PANTHER" id="PTHR11145">
    <property type="entry name" value="BTB/POZ DOMAIN-CONTAINING ADAPTER FOR CUL3-MEDIATED RHOA DEGRADATION PROTEIN FAMILY MEMBER"/>
    <property type="match status" value="1"/>
</dbReference>
<keyword evidence="2" id="KW-0677">Repeat</keyword>
<dbReference type="PROSITE" id="PS50294">
    <property type="entry name" value="WD_REPEATS_REGION"/>
    <property type="match status" value="1"/>
</dbReference>
<dbReference type="Pfam" id="PF00400">
    <property type="entry name" value="WD40"/>
    <property type="match status" value="1"/>
</dbReference>
<organism evidence="6 7">
    <name type="scientific">Acrasis kona</name>
    <dbReference type="NCBI Taxonomy" id="1008807"/>
    <lineage>
        <taxon>Eukaryota</taxon>
        <taxon>Discoba</taxon>
        <taxon>Heterolobosea</taxon>
        <taxon>Tetramitia</taxon>
        <taxon>Eutetramitia</taxon>
        <taxon>Acrasidae</taxon>
        <taxon>Acrasis</taxon>
    </lineage>
</organism>
<evidence type="ECO:0000313" key="7">
    <source>
        <dbReference type="Proteomes" id="UP001431209"/>
    </source>
</evidence>
<dbReference type="Gene3D" id="2.130.10.10">
    <property type="entry name" value="YVTN repeat-like/Quinoprotein amine dehydrogenase"/>
    <property type="match status" value="2"/>
</dbReference>
<sequence length="431" mass="48597">MTNQTTLDERLAALEQKLQQLSKTEEIKNEKILLNIGGAVFTTSRETLTKIPDSYLAKLVSKTRNSFTPYEYFIDRNSNRFEVILEHLRGEDIGHVFDNRRESDVEDIKRDVVFYGITSMRKYFRTLRIEDEERIKRENMVKGVFNGVHTGILKGHEDYVRCIILLKNGKLATGSADKTIKVWDIQTKTCEFTLDAGDDVKSMCELKTGVLACRAGDSLVMFDLRNKTKFKTLVGLGSFDVLDLNNNTFALYGSGDNIRILDMEGLEVGQLRGEPGDYSHPGMVLLSDNRVVTYNYYQKFELWDLNTYKCIRSWKDEGSSSLSGLSPMSGNQFVAIYGRGQPKVWTVDDESSNQICVGDKHSVRADHAVQLTDGSIAALCELQYIKNFDKNTGELKTGIEHPRGLSLLCAIPDGGVVTSFGARYEDVYIFA</sequence>
<dbReference type="PANTHER" id="PTHR11145:SF8">
    <property type="entry name" value="RE57120P"/>
    <property type="match status" value="1"/>
</dbReference>
<name>A0AAW2YTV6_9EUKA</name>
<keyword evidence="7" id="KW-1185">Reference proteome</keyword>
<dbReference type="CDD" id="cd18316">
    <property type="entry name" value="BTB_POZ_KCTD-like"/>
    <property type="match status" value="1"/>
</dbReference>
<dbReference type="Proteomes" id="UP001431209">
    <property type="component" value="Unassembled WGS sequence"/>
</dbReference>
<evidence type="ECO:0000256" key="3">
    <source>
        <dbReference type="PROSITE-ProRule" id="PRU00221"/>
    </source>
</evidence>
<dbReference type="PROSITE" id="PS50082">
    <property type="entry name" value="WD_REPEATS_2"/>
    <property type="match status" value="1"/>
</dbReference>
<evidence type="ECO:0000259" key="5">
    <source>
        <dbReference type="Pfam" id="PF02214"/>
    </source>
</evidence>
<dbReference type="InterPro" id="IPR045068">
    <property type="entry name" value="BACURD1-3"/>
</dbReference>
<dbReference type="SMART" id="SM00320">
    <property type="entry name" value="WD40"/>
    <property type="match status" value="1"/>
</dbReference>
<dbReference type="EMBL" id="JAOPGA020000668">
    <property type="protein sequence ID" value="KAL0480565.1"/>
    <property type="molecule type" value="Genomic_DNA"/>
</dbReference>
<proteinExistence type="predicted"/>
<dbReference type="InterPro" id="IPR019775">
    <property type="entry name" value="WD40_repeat_CS"/>
</dbReference>
<dbReference type="InterPro" id="IPR003131">
    <property type="entry name" value="T1-type_BTB"/>
</dbReference>
<dbReference type="PROSITE" id="PS00678">
    <property type="entry name" value="WD_REPEATS_1"/>
    <property type="match status" value="1"/>
</dbReference>
<keyword evidence="1 3" id="KW-0853">WD repeat</keyword>
<feature type="coiled-coil region" evidence="4">
    <location>
        <begin position="4"/>
        <end position="31"/>
    </location>
</feature>
<dbReference type="InterPro" id="IPR036322">
    <property type="entry name" value="WD40_repeat_dom_sf"/>
</dbReference>
<keyword evidence="4" id="KW-0175">Coiled coil</keyword>
<dbReference type="SUPFAM" id="SSF54695">
    <property type="entry name" value="POZ domain"/>
    <property type="match status" value="1"/>
</dbReference>
<dbReference type="GO" id="GO:0051260">
    <property type="term" value="P:protein homooligomerization"/>
    <property type="evidence" value="ECO:0007669"/>
    <property type="project" value="InterPro"/>
</dbReference>
<feature type="repeat" description="WD" evidence="3">
    <location>
        <begin position="153"/>
        <end position="193"/>
    </location>
</feature>
<evidence type="ECO:0000256" key="4">
    <source>
        <dbReference type="SAM" id="Coils"/>
    </source>
</evidence>
<evidence type="ECO:0000256" key="1">
    <source>
        <dbReference type="ARBA" id="ARBA00022574"/>
    </source>
</evidence>
<gene>
    <name evidence="6" type="ORF">AKO1_006830</name>
</gene>
<dbReference type="InterPro" id="IPR015943">
    <property type="entry name" value="WD40/YVTN_repeat-like_dom_sf"/>
</dbReference>
<comment type="caution">
    <text evidence="6">The sequence shown here is derived from an EMBL/GenBank/DDBJ whole genome shotgun (WGS) entry which is preliminary data.</text>
</comment>
<reference evidence="6 7" key="1">
    <citation type="submission" date="2024-03" db="EMBL/GenBank/DDBJ databases">
        <title>The Acrasis kona genome and developmental transcriptomes reveal deep origins of eukaryotic multicellular pathways.</title>
        <authorList>
            <person name="Sheikh S."/>
            <person name="Fu C.-J."/>
            <person name="Brown M.W."/>
            <person name="Baldauf S.L."/>
        </authorList>
    </citation>
    <scope>NUCLEOTIDE SEQUENCE [LARGE SCALE GENOMIC DNA]</scope>
    <source>
        <strain evidence="6 7">ATCC MYA-3509</strain>
    </source>
</reference>
<feature type="domain" description="Potassium channel tetramerisation-type BTB" evidence="5">
    <location>
        <begin position="32"/>
        <end position="119"/>
    </location>
</feature>
<accession>A0AAW2YTV6</accession>
<dbReference type="InterPro" id="IPR011333">
    <property type="entry name" value="SKP1/BTB/POZ_sf"/>
</dbReference>